<dbReference type="PRINTS" id="PR00691">
    <property type="entry name" value="ADHESINB"/>
</dbReference>
<evidence type="ECO:0000256" key="1">
    <source>
        <dbReference type="ARBA" id="ARBA00011028"/>
    </source>
</evidence>
<dbReference type="InterPro" id="IPR006129">
    <property type="entry name" value="AdhesinB"/>
</dbReference>
<dbReference type="PANTHER" id="PTHR42953">
    <property type="entry name" value="HIGH-AFFINITY ZINC UPTAKE SYSTEM PROTEIN ZNUA-RELATED"/>
    <property type="match status" value="1"/>
</dbReference>
<evidence type="ECO:0000313" key="6">
    <source>
        <dbReference type="EMBL" id="RKN84725.1"/>
    </source>
</evidence>
<evidence type="ECO:0000313" key="7">
    <source>
        <dbReference type="Proteomes" id="UP000282311"/>
    </source>
</evidence>
<accession>A0A3B0CFN1</accession>
<evidence type="ECO:0000256" key="4">
    <source>
        <dbReference type="RuleBase" id="RU003512"/>
    </source>
</evidence>
<reference evidence="6 7" key="1">
    <citation type="journal article" date="2007" name="Int. J. Syst. Evol. Microbiol.">
        <title>Paenibacillus ginsengarvi sp. nov., isolated from soil from ginseng cultivation.</title>
        <authorList>
            <person name="Yoon M.H."/>
            <person name="Ten L.N."/>
            <person name="Im W.T."/>
        </authorList>
    </citation>
    <scope>NUCLEOTIDE SEQUENCE [LARGE SCALE GENOMIC DNA]</scope>
    <source>
        <strain evidence="6 7">KCTC 13059</strain>
    </source>
</reference>
<dbReference type="SUPFAM" id="SSF53807">
    <property type="entry name" value="Helical backbone' metal receptor"/>
    <property type="match status" value="1"/>
</dbReference>
<dbReference type="InterPro" id="IPR006128">
    <property type="entry name" value="Lipoprotein_PsaA-like"/>
</dbReference>
<name>A0A3B0CFN1_9BACL</name>
<evidence type="ECO:0000256" key="2">
    <source>
        <dbReference type="ARBA" id="ARBA00022448"/>
    </source>
</evidence>
<dbReference type="CDD" id="cd01017">
    <property type="entry name" value="AdcA"/>
    <property type="match status" value="1"/>
</dbReference>
<dbReference type="GO" id="GO:0046872">
    <property type="term" value="F:metal ion binding"/>
    <property type="evidence" value="ECO:0007669"/>
    <property type="project" value="InterPro"/>
</dbReference>
<evidence type="ECO:0000256" key="3">
    <source>
        <dbReference type="ARBA" id="ARBA00022729"/>
    </source>
</evidence>
<comment type="similarity">
    <text evidence="1 4">Belongs to the bacterial solute-binding protein 9 family.</text>
</comment>
<organism evidence="6 7">
    <name type="scientific">Paenibacillus ginsengarvi</name>
    <dbReference type="NCBI Taxonomy" id="400777"/>
    <lineage>
        <taxon>Bacteria</taxon>
        <taxon>Bacillati</taxon>
        <taxon>Bacillota</taxon>
        <taxon>Bacilli</taxon>
        <taxon>Bacillales</taxon>
        <taxon>Paenibacillaceae</taxon>
        <taxon>Paenibacillus</taxon>
    </lineage>
</organism>
<dbReference type="GO" id="GO:0007155">
    <property type="term" value="P:cell adhesion"/>
    <property type="evidence" value="ECO:0007669"/>
    <property type="project" value="InterPro"/>
</dbReference>
<dbReference type="PROSITE" id="PS51257">
    <property type="entry name" value="PROKAR_LIPOPROTEIN"/>
    <property type="match status" value="1"/>
</dbReference>
<dbReference type="Pfam" id="PF01297">
    <property type="entry name" value="ZnuA"/>
    <property type="match status" value="1"/>
</dbReference>
<dbReference type="Proteomes" id="UP000282311">
    <property type="component" value="Unassembled WGS sequence"/>
</dbReference>
<feature type="compositionally biased region" description="Basic and acidic residues" evidence="5">
    <location>
        <begin position="152"/>
        <end position="164"/>
    </location>
</feature>
<proteinExistence type="inferred from homology"/>
<dbReference type="EMBL" id="RBAH01000007">
    <property type="protein sequence ID" value="RKN84725.1"/>
    <property type="molecule type" value="Genomic_DNA"/>
</dbReference>
<dbReference type="InterPro" id="IPR050492">
    <property type="entry name" value="Bact_metal-bind_prot9"/>
</dbReference>
<dbReference type="Gene3D" id="3.40.50.1980">
    <property type="entry name" value="Nitrogenase molybdenum iron protein domain"/>
    <property type="match status" value="2"/>
</dbReference>
<feature type="region of interest" description="Disordered" evidence="5">
    <location>
        <begin position="133"/>
        <end position="165"/>
    </location>
</feature>
<keyword evidence="3" id="KW-0732">Signal</keyword>
<comment type="caution">
    <text evidence="6">The sequence shown here is derived from an EMBL/GenBank/DDBJ whole genome shotgun (WGS) entry which is preliminary data.</text>
</comment>
<dbReference type="InterPro" id="IPR006127">
    <property type="entry name" value="ZnuA-like"/>
</dbReference>
<dbReference type="AlphaFoldDB" id="A0A3B0CFN1"/>
<dbReference type="RefSeq" id="WP_120747467.1">
    <property type="nucleotide sequence ID" value="NZ_RBAH01000007.1"/>
</dbReference>
<keyword evidence="7" id="KW-1185">Reference proteome</keyword>
<dbReference type="PANTHER" id="PTHR42953:SF3">
    <property type="entry name" value="HIGH-AFFINITY ZINC UPTAKE SYSTEM PROTEIN ZNUA"/>
    <property type="match status" value="1"/>
</dbReference>
<dbReference type="GO" id="GO:0030001">
    <property type="term" value="P:metal ion transport"/>
    <property type="evidence" value="ECO:0007669"/>
    <property type="project" value="InterPro"/>
</dbReference>
<evidence type="ECO:0000256" key="5">
    <source>
        <dbReference type="SAM" id="MobiDB-lite"/>
    </source>
</evidence>
<protein>
    <submittedName>
        <fullName evidence="6">ABC transporter substrate-binding protein</fullName>
    </submittedName>
</protein>
<keyword evidence="2 4" id="KW-0813">Transport</keyword>
<sequence>MSNWSGRTRRSRLAASVIGMLLLAVIMTGCGNSSNVNLSEGKVNVITTFYTLYDFATRIGGDKANVINLVPAGVEPHDWSPKSRDLKNMGKAQLFVYNGAGFEGWAHDFLESLNKDSGLKVVTASDGIELLHGVEHDDDHGDKKKSGSSASSDHDHEHDTDVDPHVWVSPKSALKMAENVKNGFVQADAANKAYYEANYETLRKQLADLDGKFAQSIAKAPRKQIVVSHQAFGYLARDYGLTQMPIMGLSPDSEPTAQDLKAINKFVKDQGVKYIFFEELVSDKMAKTLAKDLGIETLVLNPLEGLTPEQAKAGDNYVTVMERNLQNLLKALQ</sequence>
<dbReference type="OrthoDB" id="9810636at2"/>
<dbReference type="PRINTS" id="PR00690">
    <property type="entry name" value="ADHESNFAMILY"/>
</dbReference>
<gene>
    <name evidence="6" type="ORF">D7M11_12090</name>
</gene>
<feature type="compositionally biased region" description="Basic and acidic residues" evidence="5">
    <location>
        <begin position="133"/>
        <end position="145"/>
    </location>
</feature>